<evidence type="ECO:0000256" key="3">
    <source>
        <dbReference type="ARBA" id="ARBA00022605"/>
    </source>
</evidence>
<evidence type="ECO:0000313" key="7">
    <source>
        <dbReference type="EMBL" id="GAP03981.1"/>
    </source>
</evidence>
<evidence type="ECO:0000256" key="5">
    <source>
        <dbReference type="ARBA" id="ARBA00023167"/>
    </source>
</evidence>
<dbReference type="CDD" id="cd09008">
    <property type="entry name" value="MTAN"/>
    <property type="match status" value="1"/>
</dbReference>
<dbReference type="AlphaFoldDB" id="A0A3F3GXX8"/>
<evidence type="ECO:0000256" key="4">
    <source>
        <dbReference type="ARBA" id="ARBA00022801"/>
    </source>
</evidence>
<dbReference type="UniPathway" id="UPA00904">
    <property type="reaction ID" value="UER00871"/>
</dbReference>
<keyword evidence="5" id="KW-0486">Methionine biosynthesis</keyword>
<dbReference type="GO" id="GO:0019284">
    <property type="term" value="P:L-methionine salvage from S-adenosylmethionine"/>
    <property type="evidence" value="ECO:0007669"/>
    <property type="project" value="TreeGrafter"/>
</dbReference>
<comment type="pathway">
    <text evidence="1">Amino-acid biosynthesis; L-methionine biosynthesis via salvage pathway; S-methyl-5-thio-alpha-D-ribose 1-phosphate from S-methyl-5'-thioadenosine (hydrolase route): step 1/2.</text>
</comment>
<dbReference type="SUPFAM" id="SSF53167">
    <property type="entry name" value="Purine and uridine phosphorylases"/>
    <property type="match status" value="1"/>
</dbReference>
<dbReference type="Pfam" id="PF01048">
    <property type="entry name" value="PNP_UDP_1"/>
    <property type="match status" value="1"/>
</dbReference>
<accession>A0A3F3GXX8</accession>
<evidence type="ECO:0000256" key="2">
    <source>
        <dbReference type="ARBA" id="ARBA00011974"/>
    </source>
</evidence>
<dbReference type="PANTHER" id="PTHR46832:SF1">
    <property type="entry name" value="5'-METHYLTHIOADENOSINE_S-ADENOSYLHOMOCYSTEINE NUCLEOSIDASE"/>
    <property type="match status" value="1"/>
</dbReference>
<dbReference type="GO" id="GO:0008930">
    <property type="term" value="F:methylthioadenosine nucleosidase activity"/>
    <property type="evidence" value="ECO:0007669"/>
    <property type="project" value="InterPro"/>
</dbReference>
<evidence type="ECO:0000259" key="6">
    <source>
        <dbReference type="Pfam" id="PF01048"/>
    </source>
</evidence>
<dbReference type="Proteomes" id="UP000064514">
    <property type="component" value="Unassembled WGS sequence"/>
</dbReference>
<protein>
    <recommendedName>
        <fullName evidence="2">adenosylhomocysteine nucleosidase</fullName>
        <ecNumber evidence="2">3.2.2.9</ecNumber>
    </recommendedName>
</protein>
<dbReference type="Gene3D" id="3.40.50.1580">
    <property type="entry name" value="Nucleoside phosphorylase domain"/>
    <property type="match status" value="1"/>
</dbReference>
<gene>
    <name evidence="7" type="ORF">FTRO_0021500</name>
</gene>
<dbReference type="STRING" id="709323.GCA_001047135_00526"/>
<dbReference type="InterPro" id="IPR010049">
    <property type="entry name" value="MTA_SAH_Nsdase"/>
</dbReference>
<dbReference type="EC" id="3.2.2.9" evidence="2"/>
<feature type="domain" description="Nucleoside phosphorylase" evidence="6">
    <location>
        <begin position="2"/>
        <end position="220"/>
    </location>
</feature>
<keyword evidence="3" id="KW-0028">Amino-acid biosynthesis</keyword>
<dbReference type="GO" id="GO:0009164">
    <property type="term" value="P:nucleoside catabolic process"/>
    <property type="evidence" value="ECO:0007669"/>
    <property type="project" value="InterPro"/>
</dbReference>
<reference evidence="7" key="1">
    <citation type="journal article" date="2015" name="BMC Genomics">
        <title>Comparative genomics of Fructobacillus spp. and Leuconostoc spp. reveals niche-specific evolution of Fructobacillus spp.</title>
        <authorList>
            <person name="Endo A."/>
            <person name="Tanizawa Y."/>
            <person name="Tanaka N."/>
            <person name="Maeno S."/>
            <person name="Kumar H."/>
            <person name="Shiwa Y."/>
            <person name="Okada S."/>
            <person name="Yoshikawa H."/>
            <person name="Dicks L."/>
            <person name="Nakagawa J."/>
            <person name="Arita M."/>
        </authorList>
    </citation>
    <scope>NUCLEOTIDE SEQUENCE [LARGE SCALE GENOMIC DNA]</scope>
    <source>
        <strain evidence="7">F214-1</strain>
    </source>
</reference>
<dbReference type="GO" id="GO:0019509">
    <property type="term" value="P:L-methionine salvage from methylthioadenosine"/>
    <property type="evidence" value="ECO:0007669"/>
    <property type="project" value="UniProtKB-UniPathway"/>
</dbReference>
<dbReference type="NCBIfam" id="TIGR01704">
    <property type="entry name" value="MTA_SAH-Nsdase"/>
    <property type="match status" value="1"/>
</dbReference>
<evidence type="ECO:0000256" key="1">
    <source>
        <dbReference type="ARBA" id="ARBA00004945"/>
    </source>
</evidence>
<dbReference type="RefSeq" id="WP_059393455.1">
    <property type="nucleotide sequence ID" value="NZ_CAUZLX010000005.1"/>
</dbReference>
<dbReference type="GO" id="GO:0008782">
    <property type="term" value="F:adenosylhomocysteine nucleosidase activity"/>
    <property type="evidence" value="ECO:0007669"/>
    <property type="project" value="UniProtKB-EC"/>
</dbReference>
<keyword evidence="4" id="KW-0378">Hydrolase</keyword>
<name>A0A3F3GXX8_9LACO</name>
<organism evidence="7">
    <name type="scientific">Fructobacillus tropaeoli</name>
    <dbReference type="NCBI Taxonomy" id="709323"/>
    <lineage>
        <taxon>Bacteria</taxon>
        <taxon>Bacillati</taxon>
        <taxon>Bacillota</taxon>
        <taxon>Bacilli</taxon>
        <taxon>Lactobacillales</taxon>
        <taxon>Lactobacillaceae</taxon>
        <taxon>Fructobacillus</taxon>
    </lineage>
</organism>
<dbReference type="InterPro" id="IPR000845">
    <property type="entry name" value="Nucleoside_phosphorylase_d"/>
</dbReference>
<proteinExistence type="predicted"/>
<dbReference type="InterPro" id="IPR035994">
    <property type="entry name" value="Nucleoside_phosphorylase_sf"/>
</dbReference>
<dbReference type="GO" id="GO:0005829">
    <property type="term" value="C:cytosol"/>
    <property type="evidence" value="ECO:0007669"/>
    <property type="project" value="TreeGrafter"/>
</dbReference>
<dbReference type="PANTHER" id="PTHR46832">
    <property type="entry name" value="5'-METHYLTHIOADENOSINE/S-ADENOSYLHOMOCYSTEINE NUCLEOSIDASE"/>
    <property type="match status" value="1"/>
</dbReference>
<dbReference type="NCBIfam" id="NF004079">
    <property type="entry name" value="PRK05584.1"/>
    <property type="match status" value="1"/>
</dbReference>
<dbReference type="EMBL" id="DF968079">
    <property type="protein sequence ID" value="GAP03981.1"/>
    <property type="molecule type" value="Genomic_DNA"/>
</dbReference>
<sequence>MKVGIITPMPEEKKALTNAIQNPVEKSFADLTVLVGEYAGQEIFLAESGIGKVAAATATTILTQVFHVDVVINTGSAGALQPELAIGDLVIGTKLTYFDADVTVFGYDFGQLPAQPAYFEADADLVKAFEALTDSQAGLIVSGDSFVQQDKKEEIKQHFPKALLAEMEGAAVAQVATRFNVPFIVLRGVSDLANGESSVTFDEFVVEAGQKSAQLLLAYLDSLSA</sequence>